<keyword evidence="6 8" id="KW-0406">Ion transport</keyword>
<dbReference type="InterPro" id="IPR004698">
    <property type="entry name" value="Zn/Fe_permease_fun/pln"/>
</dbReference>
<keyword evidence="5 8" id="KW-1133">Transmembrane helix</keyword>
<dbReference type="InterPro" id="IPR003689">
    <property type="entry name" value="ZIP"/>
</dbReference>
<evidence type="ECO:0000256" key="2">
    <source>
        <dbReference type="ARBA" id="ARBA00006939"/>
    </source>
</evidence>
<evidence type="ECO:0000256" key="7">
    <source>
        <dbReference type="ARBA" id="ARBA00023136"/>
    </source>
</evidence>
<feature type="transmembrane region" description="Helical" evidence="8">
    <location>
        <begin position="72"/>
        <end position="94"/>
    </location>
</feature>
<evidence type="ECO:0000256" key="4">
    <source>
        <dbReference type="ARBA" id="ARBA00022692"/>
    </source>
</evidence>
<sequence>MADNSTFDPNNVDLDTADPTDIICYLNAGGNDYDGRLGARISALFVILVVSTAATLFPVLATRIKRLRVPLYVYLFARYFGSGVIIATAFIHLLDPAYDEIGGASCVGMTGGWAEYSWVPAIVLTSIMVIFLLYFLADWYVESKYGGTTHTGVENAVCNLESDRAVHDGNSDIPTSHDSGKVDVYYQSDASIDEEKTQRAFQEQIASFLILEFGVIFHSVIIGLNLGVVGEEFTTLYPVLVFHQSFEGLGIGARLSSIPFPRRLHWMPYALCIAYGLTTPIAIAIGLGLRTTYDGGSFTANVVSGVLDSISAGILIYTGLVEMLAKDFIFDPHRTRDKKRITFMLVSLYLGTMVMALLGKWA</sequence>
<dbReference type="GO" id="GO:0005886">
    <property type="term" value="C:plasma membrane"/>
    <property type="evidence" value="ECO:0007669"/>
    <property type="project" value="TreeGrafter"/>
</dbReference>
<dbReference type="PANTHER" id="PTHR11040:SF32">
    <property type="entry name" value="ZINC-REGULATED TRANSPORTER 1"/>
    <property type="match status" value="1"/>
</dbReference>
<feature type="transmembrane region" description="Helical" evidence="8">
    <location>
        <begin position="41"/>
        <end position="60"/>
    </location>
</feature>
<organism evidence="9 10">
    <name type="scientific">Truncatella angustata</name>
    <dbReference type="NCBI Taxonomy" id="152316"/>
    <lineage>
        <taxon>Eukaryota</taxon>
        <taxon>Fungi</taxon>
        <taxon>Dikarya</taxon>
        <taxon>Ascomycota</taxon>
        <taxon>Pezizomycotina</taxon>
        <taxon>Sordariomycetes</taxon>
        <taxon>Xylariomycetidae</taxon>
        <taxon>Amphisphaeriales</taxon>
        <taxon>Sporocadaceae</taxon>
        <taxon>Truncatella</taxon>
    </lineage>
</organism>
<feature type="transmembrane region" description="Helical" evidence="8">
    <location>
        <begin position="341"/>
        <end position="359"/>
    </location>
</feature>
<dbReference type="EMBL" id="JAGPXC010000005">
    <property type="protein sequence ID" value="KAH6653289.1"/>
    <property type="molecule type" value="Genomic_DNA"/>
</dbReference>
<keyword evidence="7 8" id="KW-0472">Membrane</keyword>
<dbReference type="AlphaFoldDB" id="A0A9P8UJG4"/>
<dbReference type="GO" id="GO:0000006">
    <property type="term" value="F:high-affinity zinc transmembrane transporter activity"/>
    <property type="evidence" value="ECO:0007669"/>
    <property type="project" value="TreeGrafter"/>
</dbReference>
<evidence type="ECO:0000256" key="5">
    <source>
        <dbReference type="ARBA" id="ARBA00022989"/>
    </source>
</evidence>
<dbReference type="PANTHER" id="PTHR11040">
    <property type="entry name" value="ZINC/IRON TRANSPORTER"/>
    <property type="match status" value="1"/>
</dbReference>
<evidence type="ECO:0000313" key="9">
    <source>
        <dbReference type="EMBL" id="KAH6653289.1"/>
    </source>
</evidence>
<reference evidence="9" key="1">
    <citation type="journal article" date="2021" name="Nat. Commun.">
        <title>Genetic determinants of endophytism in the Arabidopsis root mycobiome.</title>
        <authorList>
            <person name="Mesny F."/>
            <person name="Miyauchi S."/>
            <person name="Thiergart T."/>
            <person name="Pickel B."/>
            <person name="Atanasova L."/>
            <person name="Karlsson M."/>
            <person name="Huettel B."/>
            <person name="Barry K.W."/>
            <person name="Haridas S."/>
            <person name="Chen C."/>
            <person name="Bauer D."/>
            <person name="Andreopoulos W."/>
            <person name="Pangilinan J."/>
            <person name="LaButti K."/>
            <person name="Riley R."/>
            <person name="Lipzen A."/>
            <person name="Clum A."/>
            <person name="Drula E."/>
            <person name="Henrissat B."/>
            <person name="Kohler A."/>
            <person name="Grigoriev I.V."/>
            <person name="Martin F.M."/>
            <person name="Hacquard S."/>
        </authorList>
    </citation>
    <scope>NUCLEOTIDE SEQUENCE</scope>
    <source>
        <strain evidence="9">MPI-SDFR-AT-0073</strain>
    </source>
</reference>
<keyword evidence="3 8" id="KW-0813">Transport</keyword>
<feature type="transmembrane region" description="Helical" evidence="8">
    <location>
        <begin position="118"/>
        <end position="137"/>
    </location>
</feature>
<name>A0A9P8UJG4_9PEZI</name>
<dbReference type="GO" id="GO:0071578">
    <property type="term" value="P:zinc ion import across plasma membrane"/>
    <property type="evidence" value="ECO:0007669"/>
    <property type="project" value="TreeGrafter"/>
</dbReference>
<protein>
    <submittedName>
        <fullName evidence="9">Zinc/iron permease</fullName>
    </submittedName>
</protein>
<gene>
    <name evidence="9" type="ORF">BKA67DRAFT_536976</name>
</gene>
<comment type="similarity">
    <text evidence="2 8">Belongs to the ZIP transporter (TC 2.A.5) family.</text>
</comment>
<feature type="transmembrane region" description="Helical" evidence="8">
    <location>
        <begin position="205"/>
        <end position="229"/>
    </location>
</feature>
<comment type="subcellular location">
    <subcellularLocation>
        <location evidence="1 8">Membrane</location>
        <topology evidence="1 8">Multi-pass membrane protein</topology>
    </subcellularLocation>
</comment>
<accession>A0A9P8UJG4</accession>
<evidence type="ECO:0000256" key="1">
    <source>
        <dbReference type="ARBA" id="ARBA00004141"/>
    </source>
</evidence>
<comment type="caution">
    <text evidence="9">The sequence shown here is derived from an EMBL/GenBank/DDBJ whole genome shotgun (WGS) entry which is preliminary data.</text>
</comment>
<comment type="caution">
    <text evidence="8">Lacks conserved residue(s) required for the propagation of feature annotation.</text>
</comment>
<dbReference type="Proteomes" id="UP000758603">
    <property type="component" value="Unassembled WGS sequence"/>
</dbReference>
<feature type="transmembrane region" description="Helical" evidence="8">
    <location>
        <begin position="309"/>
        <end position="329"/>
    </location>
</feature>
<dbReference type="RefSeq" id="XP_045957566.1">
    <property type="nucleotide sequence ID" value="XM_046100241.1"/>
</dbReference>
<evidence type="ECO:0000256" key="3">
    <source>
        <dbReference type="ARBA" id="ARBA00022448"/>
    </source>
</evidence>
<proteinExistence type="inferred from homology"/>
<feature type="transmembrane region" description="Helical" evidence="8">
    <location>
        <begin position="267"/>
        <end position="289"/>
    </location>
</feature>
<dbReference type="Pfam" id="PF02535">
    <property type="entry name" value="Zip"/>
    <property type="match status" value="1"/>
</dbReference>
<dbReference type="NCBIfam" id="TIGR00820">
    <property type="entry name" value="zip"/>
    <property type="match status" value="1"/>
</dbReference>
<keyword evidence="4 8" id="KW-0812">Transmembrane</keyword>
<evidence type="ECO:0000313" key="10">
    <source>
        <dbReference type="Proteomes" id="UP000758603"/>
    </source>
</evidence>
<dbReference type="GeneID" id="70129133"/>
<evidence type="ECO:0000256" key="6">
    <source>
        <dbReference type="ARBA" id="ARBA00023065"/>
    </source>
</evidence>
<dbReference type="OrthoDB" id="448280at2759"/>
<keyword evidence="10" id="KW-1185">Reference proteome</keyword>
<evidence type="ECO:0000256" key="8">
    <source>
        <dbReference type="RuleBase" id="RU362088"/>
    </source>
</evidence>